<sequence>MRLLAFPLAALLLSAAHCLSPSRIPRRALLLSSAVILPLGIRTYIHGPAPYAVPPLPPRTVVVTGANTGLGKETAARLANSGARVFLCSRDEARGRKAVEEVERGIPEGSGGSAELLLLDLADLGSIDRAAEDLKKRTKVVDVVINNAGVMAIPEFSKTKDGFEKQVGINHLGHFRFTKDIFPLLAQSKNGRIINLSSSAHNIGTKASIEALSTPSAESYTPWGTYGQSKLANVLFTDELDRRLKSAGMDNLSAVSVHPGVVSTDLARYIVKNSDAPLSSLPDASSFLESATASVAKFFLRPVDRGASTQIFLAAEPDLRSRGGEYWTNNKIGKKNKVAEDKELAKSLWEQSEALVGKFDVAKK</sequence>
<dbReference type="PRINTS" id="PR00081">
    <property type="entry name" value="GDHRDH"/>
</dbReference>
<evidence type="ECO:0000256" key="3">
    <source>
        <dbReference type="SAM" id="SignalP"/>
    </source>
</evidence>
<gene>
    <name evidence="4" type="ORF">TeGR_g13689</name>
</gene>
<feature type="signal peptide" evidence="3">
    <location>
        <begin position="1"/>
        <end position="18"/>
    </location>
</feature>
<dbReference type="Gene3D" id="3.40.50.720">
    <property type="entry name" value="NAD(P)-binding Rossmann-like Domain"/>
    <property type="match status" value="1"/>
</dbReference>
<comment type="similarity">
    <text evidence="2">Belongs to the short-chain dehydrogenases/reductases (SDR) family.</text>
</comment>
<dbReference type="Pfam" id="PF00106">
    <property type="entry name" value="adh_short"/>
    <property type="match status" value="1"/>
</dbReference>
<dbReference type="EMBL" id="BRYB01001720">
    <property type="protein sequence ID" value="GMI31954.1"/>
    <property type="molecule type" value="Genomic_DNA"/>
</dbReference>
<dbReference type="PANTHER" id="PTHR43157:SF31">
    <property type="entry name" value="PHOSPHATIDYLINOSITOL-GLYCAN BIOSYNTHESIS CLASS F PROTEIN"/>
    <property type="match status" value="1"/>
</dbReference>
<evidence type="ECO:0000313" key="4">
    <source>
        <dbReference type="EMBL" id="GMI31954.1"/>
    </source>
</evidence>
<keyword evidence="3" id="KW-0732">Signal</keyword>
<dbReference type="SUPFAM" id="SSF51735">
    <property type="entry name" value="NAD(P)-binding Rossmann-fold domains"/>
    <property type="match status" value="1"/>
</dbReference>
<dbReference type="InterPro" id="IPR036291">
    <property type="entry name" value="NAD(P)-bd_dom_sf"/>
</dbReference>
<comment type="caution">
    <text evidence="4">The sequence shown here is derived from an EMBL/GenBank/DDBJ whole genome shotgun (WGS) entry which is preliminary data.</text>
</comment>
<dbReference type="PRINTS" id="PR00080">
    <property type="entry name" value="SDRFAMILY"/>
</dbReference>
<evidence type="ECO:0000256" key="1">
    <source>
        <dbReference type="ARBA" id="ARBA00023002"/>
    </source>
</evidence>
<protein>
    <submittedName>
        <fullName evidence="4">Uncharacterized protein</fullName>
    </submittedName>
</protein>
<dbReference type="InterPro" id="IPR002347">
    <property type="entry name" value="SDR_fam"/>
</dbReference>
<accession>A0ABQ6MT86</accession>
<reference evidence="4 5" key="1">
    <citation type="journal article" date="2023" name="Commun. Biol.">
        <title>Genome analysis of Parmales, the sister group of diatoms, reveals the evolutionary specialization of diatoms from phago-mixotrophs to photoautotrophs.</title>
        <authorList>
            <person name="Ban H."/>
            <person name="Sato S."/>
            <person name="Yoshikawa S."/>
            <person name="Yamada K."/>
            <person name="Nakamura Y."/>
            <person name="Ichinomiya M."/>
            <person name="Sato N."/>
            <person name="Blanc-Mathieu R."/>
            <person name="Endo H."/>
            <person name="Kuwata A."/>
            <person name="Ogata H."/>
        </authorList>
    </citation>
    <scope>NUCLEOTIDE SEQUENCE [LARGE SCALE GENOMIC DNA]</scope>
</reference>
<feature type="chain" id="PRO_5046498104" evidence="3">
    <location>
        <begin position="19"/>
        <end position="364"/>
    </location>
</feature>
<dbReference type="PANTHER" id="PTHR43157">
    <property type="entry name" value="PHOSPHATIDYLINOSITOL-GLYCAN BIOSYNTHESIS CLASS F PROTEIN-RELATED"/>
    <property type="match status" value="1"/>
</dbReference>
<evidence type="ECO:0000313" key="5">
    <source>
        <dbReference type="Proteomes" id="UP001165060"/>
    </source>
</evidence>
<dbReference type="Proteomes" id="UP001165060">
    <property type="component" value="Unassembled WGS sequence"/>
</dbReference>
<organism evidence="4 5">
    <name type="scientific">Tetraparma gracilis</name>
    <dbReference type="NCBI Taxonomy" id="2962635"/>
    <lineage>
        <taxon>Eukaryota</taxon>
        <taxon>Sar</taxon>
        <taxon>Stramenopiles</taxon>
        <taxon>Ochrophyta</taxon>
        <taxon>Bolidophyceae</taxon>
        <taxon>Parmales</taxon>
        <taxon>Triparmaceae</taxon>
        <taxon>Tetraparma</taxon>
    </lineage>
</organism>
<name>A0ABQ6MT86_9STRA</name>
<keyword evidence="1" id="KW-0560">Oxidoreductase</keyword>
<proteinExistence type="inferred from homology"/>
<evidence type="ECO:0000256" key="2">
    <source>
        <dbReference type="RuleBase" id="RU000363"/>
    </source>
</evidence>
<keyword evidence="5" id="KW-1185">Reference proteome</keyword>